<name>A0ACD3AYB1_9AGAR</name>
<keyword evidence="2" id="KW-1185">Reference proteome</keyword>
<evidence type="ECO:0000313" key="1">
    <source>
        <dbReference type="EMBL" id="TFK70674.1"/>
    </source>
</evidence>
<accession>A0ACD3AYB1</accession>
<gene>
    <name evidence="1" type="ORF">BDN72DRAFT_838625</name>
</gene>
<organism evidence="1 2">
    <name type="scientific">Pluteus cervinus</name>
    <dbReference type="NCBI Taxonomy" id="181527"/>
    <lineage>
        <taxon>Eukaryota</taxon>
        <taxon>Fungi</taxon>
        <taxon>Dikarya</taxon>
        <taxon>Basidiomycota</taxon>
        <taxon>Agaricomycotina</taxon>
        <taxon>Agaricomycetes</taxon>
        <taxon>Agaricomycetidae</taxon>
        <taxon>Agaricales</taxon>
        <taxon>Pluteineae</taxon>
        <taxon>Pluteaceae</taxon>
        <taxon>Pluteus</taxon>
    </lineage>
</organism>
<dbReference type="EMBL" id="ML208309">
    <property type="protein sequence ID" value="TFK70674.1"/>
    <property type="molecule type" value="Genomic_DNA"/>
</dbReference>
<reference evidence="1 2" key="1">
    <citation type="journal article" date="2019" name="Nat. Ecol. Evol.">
        <title>Megaphylogeny resolves global patterns of mushroom evolution.</title>
        <authorList>
            <person name="Varga T."/>
            <person name="Krizsan K."/>
            <person name="Foldi C."/>
            <person name="Dima B."/>
            <person name="Sanchez-Garcia M."/>
            <person name="Sanchez-Ramirez S."/>
            <person name="Szollosi G.J."/>
            <person name="Szarkandi J.G."/>
            <person name="Papp V."/>
            <person name="Albert L."/>
            <person name="Andreopoulos W."/>
            <person name="Angelini C."/>
            <person name="Antonin V."/>
            <person name="Barry K.W."/>
            <person name="Bougher N.L."/>
            <person name="Buchanan P."/>
            <person name="Buyck B."/>
            <person name="Bense V."/>
            <person name="Catcheside P."/>
            <person name="Chovatia M."/>
            <person name="Cooper J."/>
            <person name="Damon W."/>
            <person name="Desjardin D."/>
            <person name="Finy P."/>
            <person name="Geml J."/>
            <person name="Haridas S."/>
            <person name="Hughes K."/>
            <person name="Justo A."/>
            <person name="Karasinski D."/>
            <person name="Kautmanova I."/>
            <person name="Kiss B."/>
            <person name="Kocsube S."/>
            <person name="Kotiranta H."/>
            <person name="LaButti K.M."/>
            <person name="Lechner B.E."/>
            <person name="Liimatainen K."/>
            <person name="Lipzen A."/>
            <person name="Lukacs Z."/>
            <person name="Mihaltcheva S."/>
            <person name="Morgado L.N."/>
            <person name="Niskanen T."/>
            <person name="Noordeloos M.E."/>
            <person name="Ohm R.A."/>
            <person name="Ortiz-Santana B."/>
            <person name="Ovrebo C."/>
            <person name="Racz N."/>
            <person name="Riley R."/>
            <person name="Savchenko A."/>
            <person name="Shiryaev A."/>
            <person name="Soop K."/>
            <person name="Spirin V."/>
            <person name="Szebenyi C."/>
            <person name="Tomsovsky M."/>
            <person name="Tulloss R.E."/>
            <person name="Uehling J."/>
            <person name="Grigoriev I.V."/>
            <person name="Vagvolgyi C."/>
            <person name="Papp T."/>
            <person name="Martin F.M."/>
            <person name="Miettinen O."/>
            <person name="Hibbett D.S."/>
            <person name="Nagy L.G."/>
        </authorList>
    </citation>
    <scope>NUCLEOTIDE SEQUENCE [LARGE SCALE GENOMIC DNA]</scope>
    <source>
        <strain evidence="1 2">NL-1719</strain>
    </source>
</reference>
<protein>
    <submittedName>
        <fullName evidence="1">Uncharacterized protein</fullName>
    </submittedName>
</protein>
<evidence type="ECO:0000313" key="2">
    <source>
        <dbReference type="Proteomes" id="UP000308600"/>
    </source>
</evidence>
<dbReference type="Proteomes" id="UP000308600">
    <property type="component" value="Unassembled WGS sequence"/>
</dbReference>
<proteinExistence type="predicted"/>
<sequence length="415" mass="47826">MSTFPAEIIEKFVFHINEDTERINTLRSCILVSQTWYQIAQPFVYRRMSLEVDDEDEVKSVVDLLSNHPHIRTYIHHLVIVGLLDFAATAFNLGSLPSLRSLHIQSRSGPRGEKYSMTEDPDLAKSIYPIMGSQFLTSLQMSHVHDVPAQLLRQCVALQALAIRHTTFSRNSETNVEQQIALKRLVISNTRHISVEDVNDTVTWLLSPRSPFVFSQLETYMGLHDNEDPQVSYEAQCKFISHVSPSLKTILIIPPPSSTYRSYRLRDLQNSLDSLEPQKLQNVTSITTVARQNPRNPSDLPWLITLLSLLPRPEILHDLTILCWLHLSDLKEVDLDRHSEKWSGLDALLTHFHHLRRVHLECYTGRNDTITRDRVPWLLSALPRLNERGILSITDDFSMSTDEVIEELEQRFMHQ</sequence>